<feature type="site" description="Important for substrate specificity" evidence="4">
    <location>
        <position position="81"/>
    </location>
</feature>
<dbReference type="GO" id="GO:0005737">
    <property type="term" value="C:cytoplasm"/>
    <property type="evidence" value="ECO:0007669"/>
    <property type="project" value="UniProtKB-SubCell"/>
</dbReference>
<keyword evidence="6" id="KW-1185">Reference proteome</keyword>
<comment type="caution">
    <text evidence="4">Lacks conserved residue(s) required for the propagation of feature annotation.</text>
</comment>
<evidence type="ECO:0000313" key="6">
    <source>
        <dbReference type="Proteomes" id="UP000244905"/>
    </source>
</evidence>
<feature type="site" description="Important for substrate specificity" evidence="4">
    <location>
        <position position="163"/>
    </location>
</feature>
<dbReference type="CDD" id="cd00555">
    <property type="entry name" value="Maf"/>
    <property type="match status" value="1"/>
</dbReference>
<proteinExistence type="inferred from homology"/>
<evidence type="ECO:0000256" key="2">
    <source>
        <dbReference type="ARBA" id="ARBA00022801"/>
    </source>
</evidence>
<comment type="subcellular location">
    <subcellularLocation>
        <location evidence="4">Cytoplasm</location>
    </subcellularLocation>
</comment>
<dbReference type="PANTHER" id="PTHR43213:SF5">
    <property type="entry name" value="BIFUNCTIONAL DTTP_UTP PYROPHOSPHATASE_METHYLTRANSFERASE PROTEIN-RELATED"/>
    <property type="match status" value="1"/>
</dbReference>
<dbReference type="GO" id="GO:0009117">
    <property type="term" value="P:nucleotide metabolic process"/>
    <property type="evidence" value="ECO:0007669"/>
    <property type="project" value="UniProtKB-KW"/>
</dbReference>
<name>A0A2V1ILR5_9BACT</name>
<reference evidence="6" key="1">
    <citation type="submission" date="2018-02" db="EMBL/GenBank/DDBJ databases">
        <authorList>
            <person name="Clavel T."/>
            <person name="Strowig T."/>
        </authorList>
    </citation>
    <scope>NUCLEOTIDE SEQUENCE [LARGE SCALE GENOMIC DNA]</scope>
    <source>
        <strain evidence="6">DSM 103720</strain>
    </source>
</reference>
<dbReference type="AlphaFoldDB" id="A0A2V1ILR5"/>
<dbReference type="GeneID" id="82525834"/>
<dbReference type="EC" id="3.6.1.9" evidence="4"/>
<dbReference type="SUPFAM" id="SSF52972">
    <property type="entry name" value="ITPase-like"/>
    <property type="match status" value="1"/>
</dbReference>
<dbReference type="EMBL" id="PUEC01000010">
    <property type="protein sequence ID" value="PWB02711.1"/>
    <property type="molecule type" value="Genomic_DNA"/>
</dbReference>
<accession>A0A2V1ILR5</accession>
<comment type="cofactor">
    <cofactor evidence="1 4">
        <name>a divalent metal cation</name>
        <dbReference type="ChEBI" id="CHEBI:60240"/>
    </cofactor>
</comment>
<dbReference type="GO" id="GO:0036218">
    <property type="term" value="F:dTTP diphosphatase activity"/>
    <property type="evidence" value="ECO:0007669"/>
    <property type="project" value="RHEA"/>
</dbReference>
<dbReference type="PIRSF" id="PIRSF006305">
    <property type="entry name" value="Maf"/>
    <property type="match status" value="1"/>
</dbReference>
<gene>
    <name evidence="5" type="primary">maf</name>
    <name evidence="5" type="ORF">C5O23_05695</name>
</gene>
<sequence>MFHPLDNLSGYEVILASGSPRRRELLEMLDVNFRVDTSHPVDEIVPDGTPAEEVPVYLSRLKASAYPLAPGEKKVVITADTVVILDGKVLGKPVDEADACRMITLMQGREQKVVTGVTVRTPDLCQTFSAESVVDFAPLAADEIAYYVAKYKPFDKAGAYGIQEWIGAAGIKGISGSFYNVMGLPVQRLYSVLKTLV</sequence>
<evidence type="ECO:0000313" key="5">
    <source>
        <dbReference type="EMBL" id="PWB02711.1"/>
    </source>
</evidence>
<dbReference type="InterPro" id="IPR029001">
    <property type="entry name" value="ITPase-like_fam"/>
</dbReference>
<dbReference type="NCBIfam" id="TIGR00172">
    <property type="entry name" value="maf"/>
    <property type="match status" value="1"/>
</dbReference>
<keyword evidence="3 4" id="KW-0546">Nucleotide metabolism</keyword>
<evidence type="ECO:0000256" key="3">
    <source>
        <dbReference type="ARBA" id="ARBA00023080"/>
    </source>
</evidence>
<dbReference type="HAMAP" id="MF_00528">
    <property type="entry name" value="Maf"/>
    <property type="match status" value="1"/>
</dbReference>
<dbReference type="GO" id="GO:0036221">
    <property type="term" value="F:UTP diphosphatase activity"/>
    <property type="evidence" value="ECO:0007669"/>
    <property type="project" value="RHEA"/>
</dbReference>
<keyword evidence="4" id="KW-0963">Cytoplasm</keyword>
<comment type="catalytic activity">
    <reaction evidence="4">
        <text>dTTP + H2O = dTMP + diphosphate + H(+)</text>
        <dbReference type="Rhea" id="RHEA:28534"/>
        <dbReference type="ChEBI" id="CHEBI:15377"/>
        <dbReference type="ChEBI" id="CHEBI:15378"/>
        <dbReference type="ChEBI" id="CHEBI:33019"/>
        <dbReference type="ChEBI" id="CHEBI:37568"/>
        <dbReference type="ChEBI" id="CHEBI:63528"/>
        <dbReference type="EC" id="3.6.1.9"/>
    </reaction>
</comment>
<dbReference type="RefSeq" id="WP_107031985.1">
    <property type="nucleotide sequence ID" value="NZ_CAOLBL010000006.1"/>
</dbReference>
<feature type="site" description="Important for substrate specificity" evidence="4">
    <location>
        <position position="21"/>
    </location>
</feature>
<dbReference type="Gene3D" id="3.90.950.10">
    <property type="match status" value="1"/>
</dbReference>
<evidence type="ECO:0000256" key="1">
    <source>
        <dbReference type="ARBA" id="ARBA00001968"/>
    </source>
</evidence>
<organism evidence="5 6">
    <name type="scientific">Duncaniella muris</name>
    <dbReference type="NCBI Taxonomy" id="2094150"/>
    <lineage>
        <taxon>Bacteria</taxon>
        <taxon>Pseudomonadati</taxon>
        <taxon>Bacteroidota</taxon>
        <taxon>Bacteroidia</taxon>
        <taxon>Bacteroidales</taxon>
        <taxon>Muribaculaceae</taxon>
        <taxon>Duncaniella</taxon>
    </lineage>
</organism>
<dbReference type="InterPro" id="IPR003697">
    <property type="entry name" value="Maf-like"/>
</dbReference>
<dbReference type="Proteomes" id="UP000244905">
    <property type="component" value="Unassembled WGS sequence"/>
</dbReference>
<feature type="active site" description="Proton acceptor" evidence="4">
    <location>
        <position position="80"/>
    </location>
</feature>
<comment type="catalytic activity">
    <reaction evidence="4">
        <text>UTP + H2O = UMP + diphosphate + H(+)</text>
        <dbReference type="Rhea" id="RHEA:29395"/>
        <dbReference type="ChEBI" id="CHEBI:15377"/>
        <dbReference type="ChEBI" id="CHEBI:15378"/>
        <dbReference type="ChEBI" id="CHEBI:33019"/>
        <dbReference type="ChEBI" id="CHEBI:46398"/>
        <dbReference type="ChEBI" id="CHEBI:57865"/>
        <dbReference type="EC" id="3.6.1.9"/>
    </reaction>
</comment>
<evidence type="ECO:0000256" key="4">
    <source>
        <dbReference type="HAMAP-Rule" id="MF_00528"/>
    </source>
</evidence>
<comment type="similarity">
    <text evidence="4">Belongs to the Maf family. YhdE subfamily.</text>
</comment>
<protein>
    <recommendedName>
        <fullName evidence="4">dTTP/UTP pyrophosphatase</fullName>
        <shortName evidence="4">dTTPase/UTPase</shortName>
        <ecNumber evidence="4">3.6.1.9</ecNumber>
    </recommendedName>
    <alternativeName>
        <fullName evidence="4">Nucleoside triphosphate pyrophosphatase</fullName>
    </alternativeName>
    <alternativeName>
        <fullName evidence="4">Nucleotide pyrophosphatase</fullName>
        <shortName evidence="4">Nucleotide PPase</shortName>
    </alternativeName>
</protein>
<comment type="caution">
    <text evidence="5">The sequence shown here is derived from an EMBL/GenBank/DDBJ whole genome shotgun (WGS) entry which is preliminary data.</text>
</comment>
<dbReference type="PANTHER" id="PTHR43213">
    <property type="entry name" value="BIFUNCTIONAL DTTP/UTP PYROPHOSPHATASE/METHYLTRANSFERASE PROTEIN-RELATED"/>
    <property type="match status" value="1"/>
</dbReference>
<comment type="function">
    <text evidence="4">Nucleoside triphosphate pyrophosphatase that hydrolyzes dTTP and UTP. May have a dual role in cell division arrest and in preventing the incorporation of modified nucleotides into cellular nucleic acids.</text>
</comment>
<keyword evidence="2 4" id="KW-0378">Hydrolase</keyword>
<dbReference type="Pfam" id="PF02545">
    <property type="entry name" value="Maf"/>
    <property type="match status" value="1"/>
</dbReference>